<dbReference type="SMART" id="SM00220">
    <property type="entry name" value="S_TKc"/>
    <property type="match status" value="1"/>
</dbReference>
<dbReference type="Gene3D" id="3.30.200.20">
    <property type="entry name" value="Phosphorylase Kinase, domain 1"/>
    <property type="match status" value="1"/>
</dbReference>
<feature type="compositionally biased region" description="Polar residues" evidence="6">
    <location>
        <begin position="612"/>
        <end position="628"/>
    </location>
</feature>
<keyword evidence="4" id="KW-0067">ATP-binding</keyword>
<keyword evidence="9" id="KW-1185">Reference proteome</keyword>
<reference evidence="9" key="1">
    <citation type="submission" date="2016-02" db="EMBL/GenBank/DDBJ databases">
        <title>Draft genome sequence of Microdochium bolleyi, a fungal endophyte of beachgrass.</title>
        <authorList>
            <consortium name="DOE Joint Genome Institute"/>
            <person name="David A.S."/>
            <person name="May G."/>
            <person name="Haridas S."/>
            <person name="Lim J."/>
            <person name="Wang M."/>
            <person name="Labutti K."/>
            <person name="Lipzen A."/>
            <person name="Barry K."/>
            <person name="Grigoriev I.V."/>
        </authorList>
    </citation>
    <scope>NUCLEOTIDE SEQUENCE [LARGE SCALE GENOMIC DNA]</scope>
    <source>
        <strain evidence="9">J235TASD1</strain>
    </source>
</reference>
<dbReference type="PANTHER" id="PTHR11042">
    <property type="entry name" value="EUKARYOTIC TRANSLATION INITIATION FACTOR 2-ALPHA KINASE EIF2-ALPHA KINASE -RELATED"/>
    <property type="match status" value="1"/>
</dbReference>
<feature type="region of interest" description="Disordered" evidence="6">
    <location>
        <begin position="1"/>
        <end position="169"/>
    </location>
</feature>
<feature type="compositionally biased region" description="Low complexity" evidence="6">
    <location>
        <begin position="102"/>
        <end position="113"/>
    </location>
</feature>
<feature type="region of interest" description="Disordered" evidence="6">
    <location>
        <begin position="274"/>
        <end position="348"/>
    </location>
</feature>
<evidence type="ECO:0000313" key="9">
    <source>
        <dbReference type="Proteomes" id="UP000070501"/>
    </source>
</evidence>
<dbReference type="InParanoid" id="A0A136J0R7"/>
<dbReference type="Pfam" id="PF00069">
    <property type="entry name" value="Pkinase"/>
    <property type="match status" value="1"/>
</dbReference>
<dbReference type="InterPro" id="IPR000719">
    <property type="entry name" value="Prot_kinase_dom"/>
</dbReference>
<evidence type="ECO:0000259" key="7">
    <source>
        <dbReference type="PROSITE" id="PS50011"/>
    </source>
</evidence>
<keyword evidence="2" id="KW-0547">Nucleotide-binding</keyword>
<dbReference type="FunCoup" id="A0A136J0R7">
    <property type="interactions" value="257"/>
</dbReference>
<name>A0A136J0R7_9PEZI</name>
<feature type="compositionally biased region" description="Low complexity" evidence="6">
    <location>
        <begin position="372"/>
        <end position="386"/>
    </location>
</feature>
<feature type="compositionally biased region" description="Low complexity" evidence="6">
    <location>
        <begin position="34"/>
        <end position="68"/>
    </location>
</feature>
<dbReference type="OrthoDB" id="5337378at2759"/>
<dbReference type="InterPro" id="IPR011009">
    <property type="entry name" value="Kinase-like_dom_sf"/>
</dbReference>
<feature type="compositionally biased region" description="Polar residues" evidence="6">
    <location>
        <begin position="1"/>
        <end position="11"/>
    </location>
</feature>
<dbReference type="STRING" id="196109.A0A136J0R7"/>
<accession>A0A136J0R7</accession>
<evidence type="ECO:0000256" key="5">
    <source>
        <dbReference type="ARBA" id="ARBA00037982"/>
    </source>
</evidence>
<keyword evidence="3" id="KW-0418">Kinase</keyword>
<dbReference type="Proteomes" id="UP000070501">
    <property type="component" value="Unassembled WGS sequence"/>
</dbReference>
<keyword evidence="1" id="KW-0808">Transferase</keyword>
<dbReference type="InterPro" id="IPR050339">
    <property type="entry name" value="CC_SR_Kinase"/>
</dbReference>
<comment type="similarity">
    <text evidence="5">Belongs to the protein kinase superfamily. Ser/Thr protein kinase family. GCN2 subfamily.</text>
</comment>
<evidence type="ECO:0000313" key="8">
    <source>
        <dbReference type="EMBL" id="KXJ90788.1"/>
    </source>
</evidence>
<feature type="compositionally biased region" description="Polar residues" evidence="6">
    <location>
        <begin position="124"/>
        <end position="133"/>
    </location>
</feature>
<evidence type="ECO:0000256" key="4">
    <source>
        <dbReference type="ARBA" id="ARBA00022840"/>
    </source>
</evidence>
<evidence type="ECO:0000256" key="3">
    <source>
        <dbReference type="ARBA" id="ARBA00022777"/>
    </source>
</evidence>
<organism evidence="8 9">
    <name type="scientific">Microdochium bolleyi</name>
    <dbReference type="NCBI Taxonomy" id="196109"/>
    <lineage>
        <taxon>Eukaryota</taxon>
        <taxon>Fungi</taxon>
        <taxon>Dikarya</taxon>
        <taxon>Ascomycota</taxon>
        <taxon>Pezizomycotina</taxon>
        <taxon>Sordariomycetes</taxon>
        <taxon>Xylariomycetidae</taxon>
        <taxon>Xylariales</taxon>
        <taxon>Microdochiaceae</taxon>
        <taxon>Microdochium</taxon>
    </lineage>
</organism>
<dbReference type="InterPro" id="IPR008271">
    <property type="entry name" value="Ser/Thr_kinase_AS"/>
</dbReference>
<feature type="compositionally biased region" description="Polar residues" evidence="6">
    <location>
        <begin position="579"/>
        <end position="603"/>
    </location>
</feature>
<dbReference type="PROSITE" id="PS00108">
    <property type="entry name" value="PROTEIN_KINASE_ST"/>
    <property type="match status" value="1"/>
</dbReference>
<dbReference type="GO" id="GO:0005737">
    <property type="term" value="C:cytoplasm"/>
    <property type="evidence" value="ECO:0007669"/>
    <property type="project" value="TreeGrafter"/>
</dbReference>
<gene>
    <name evidence="8" type="ORF">Micbo1qcDRAFT_183721</name>
</gene>
<dbReference type="PROSITE" id="PS50011">
    <property type="entry name" value="PROTEIN_KINASE_DOM"/>
    <property type="match status" value="1"/>
</dbReference>
<dbReference type="GO" id="GO:0004713">
    <property type="term" value="F:protein tyrosine kinase activity"/>
    <property type="evidence" value="ECO:0007669"/>
    <property type="project" value="TreeGrafter"/>
</dbReference>
<feature type="region of interest" description="Disordered" evidence="6">
    <location>
        <begin position="185"/>
        <end position="255"/>
    </location>
</feature>
<feature type="compositionally biased region" description="Polar residues" evidence="6">
    <location>
        <begin position="206"/>
        <end position="215"/>
    </location>
</feature>
<protein>
    <recommendedName>
        <fullName evidence="7">Protein kinase domain-containing protein</fullName>
    </recommendedName>
</protein>
<dbReference type="PANTHER" id="PTHR11042:SF196">
    <property type="entry name" value="MITOSIS INHIBITOR PROTEIN KINASE SWE1"/>
    <property type="match status" value="1"/>
</dbReference>
<feature type="region of interest" description="Disordered" evidence="6">
    <location>
        <begin position="569"/>
        <end position="634"/>
    </location>
</feature>
<feature type="compositionally biased region" description="Polar residues" evidence="6">
    <location>
        <begin position="237"/>
        <end position="254"/>
    </location>
</feature>
<dbReference type="SUPFAM" id="SSF56112">
    <property type="entry name" value="Protein kinase-like (PK-like)"/>
    <property type="match status" value="1"/>
</dbReference>
<dbReference type="EMBL" id="KQ964251">
    <property type="protein sequence ID" value="KXJ90788.1"/>
    <property type="molecule type" value="Genomic_DNA"/>
</dbReference>
<feature type="region of interest" description="Disordered" evidence="6">
    <location>
        <begin position="360"/>
        <end position="386"/>
    </location>
</feature>
<dbReference type="Gene3D" id="1.10.510.10">
    <property type="entry name" value="Transferase(Phosphotransferase) domain 1"/>
    <property type="match status" value="1"/>
</dbReference>
<dbReference type="GO" id="GO:0005524">
    <property type="term" value="F:ATP binding"/>
    <property type="evidence" value="ECO:0007669"/>
    <property type="project" value="UniProtKB-KW"/>
</dbReference>
<feature type="domain" description="Protein kinase" evidence="7">
    <location>
        <begin position="716"/>
        <end position="1052"/>
    </location>
</feature>
<proteinExistence type="inferred from homology"/>
<feature type="compositionally biased region" description="Low complexity" evidence="6">
    <location>
        <begin position="306"/>
        <end position="318"/>
    </location>
</feature>
<sequence>MSNGGTLTLPSPTHGHHHHVDVSAGLRSLRRSLSRSPSKFSLVRTTSQSSSDAGSSPSSPSCRPAPQSVHGQSPLATPFRPSVKLSLRSAKSQSRSPVAAASSKPTSRLRSSPKSPPRRALHSAVNSGNMFPQSTTPTSSPPGQENTNILGARSPVPRKSSDKVSNRHSVHLDVTGTSQLAKSRFSDAGITSNPNIMASPLKRSDATMSLDQVASGSPKAKRRSYGPSNFAADFNVFDQTPSSPKSPESLTTEQDWPMAGLYPPMSSMESIFPPTPSAIPRRAGSLRKSTLQQRHSSERTSWGKRQAAQALAQALAQANHETTSPSAKNRPRLSLDHFMPPPPRESPFMQVPLPNPSVHPLKDHHHQPHPLSRTMTTSSSNSSIGDDSPTHFPIQMAEKPRAPMNWSKSLPIGAVPPRREGKATASMSTPDYKHAKPFEGAFASTGLISKMNRNPELGPSTGRGGFNAIMPDTPCKKQVSGFATYPPPPPPGSSKGRGRHIRYTFGEPATPFNPLSANRSQHTFGESQRPVLFNGFGRDHSRKGSLLSLYSDDGAVGASPMGKSTEVLALDGDVPPTPTKSQLQTESTSSFCELSNESPTTNRHLPAPVSALGTQETWQQEISNNSSPLDRIDFADDVAPHTPQESVVPPDASRLSISNPTEGFFFPPSREKKPMFPPATPTTRHGTFGVSQERRAITPINGASGAEVDESLVSRFGKAEYIGKGEFSQVWKVAEFCQPKPAAVQRGFFSTPTHRTPPGPAPDKVYAVKKLTLPIQGENDRSMRMREVSILKSLQGCDHILQLIDSWEEKSCLYIQTEYCEEGTLDTFLAANGLMGRLDDFRIWKIMLEISQGLSHIHGQGYIHLDLKPANILINFEGTLKIGDFGLATSLPACKGPDLEGDREYLAPEALRSDIDKPADIFSFGLIMLEIAANVKLPDNGATWTALREGDFSEVPALTQDASAIARDATGMPVEESESNKRHGYNFRRNPRHTGDIFGLGKKSELQEPPEFMSNPSHCNSLDTVVKSMLAAEPRCRPTVSDILGLEALHWVSSRQRASATVFEGNWGPADEILEPQCPDTEMTDV</sequence>
<feature type="region of interest" description="Disordered" evidence="6">
    <location>
        <begin position="404"/>
        <end position="432"/>
    </location>
</feature>
<evidence type="ECO:0000256" key="1">
    <source>
        <dbReference type="ARBA" id="ARBA00022679"/>
    </source>
</evidence>
<evidence type="ECO:0000256" key="2">
    <source>
        <dbReference type="ARBA" id="ARBA00022741"/>
    </source>
</evidence>
<dbReference type="GO" id="GO:0110031">
    <property type="term" value="P:negative regulation of G2/MI transition of meiotic cell cycle"/>
    <property type="evidence" value="ECO:0007669"/>
    <property type="project" value="TreeGrafter"/>
</dbReference>
<dbReference type="AlphaFoldDB" id="A0A136J0R7"/>
<evidence type="ECO:0000256" key="6">
    <source>
        <dbReference type="SAM" id="MobiDB-lite"/>
    </source>
</evidence>
<feature type="region of interest" description="Disordered" evidence="6">
    <location>
        <begin position="664"/>
        <end position="686"/>
    </location>
</feature>
<dbReference type="GO" id="GO:0005634">
    <property type="term" value="C:nucleus"/>
    <property type="evidence" value="ECO:0007669"/>
    <property type="project" value="TreeGrafter"/>
</dbReference>